<keyword evidence="2" id="KW-1133">Transmembrane helix</keyword>
<dbReference type="InterPro" id="IPR003593">
    <property type="entry name" value="AAA+_ATPase"/>
</dbReference>
<dbReference type="InterPro" id="IPR027417">
    <property type="entry name" value="P-loop_NTPase"/>
</dbReference>
<feature type="domain" description="AAA+ ATPase" evidence="3">
    <location>
        <begin position="509"/>
        <end position="878"/>
    </location>
</feature>
<evidence type="ECO:0000313" key="5">
    <source>
        <dbReference type="Proteomes" id="UP000598146"/>
    </source>
</evidence>
<feature type="transmembrane region" description="Helical" evidence="2">
    <location>
        <begin position="665"/>
        <end position="689"/>
    </location>
</feature>
<dbReference type="PRINTS" id="PR00364">
    <property type="entry name" value="DISEASERSIST"/>
</dbReference>
<dbReference type="PANTHER" id="PTHR22674:SF6">
    <property type="entry name" value="NTPASE KAP FAMILY P-LOOP DOMAIN-CONTAINING PROTEIN 1"/>
    <property type="match status" value="1"/>
</dbReference>
<keyword evidence="5" id="KW-1185">Reference proteome</keyword>
<protein>
    <submittedName>
        <fullName evidence="4">AAA family ATPase</fullName>
    </submittedName>
</protein>
<evidence type="ECO:0000256" key="1">
    <source>
        <dbReference type="SAM" id="MobiDB-lite"/>
    </source>
</evidence>
<reference evidence="4" key="1">
    <citation type="submission" date="2020-11" db="EMBL/GenBank/DDBJ databases">
        <title>Isolation and identification of active actinomycetes.</title>
        <authorList>
            <person name="Sun X."/>
        </authorList>
    </citation>
    <scope>NUCLEOTIDE SEQUENCE</scope>
    <source>
        <strain evidence="4">NEAU-A11</strain>
    </source>
</reference>
<name>A0A931CG67_9ACTN</name>
<evidence type="ECO:0000256" key="2">
    <source>
        <dbReference type="SAM" id="Phobius"/>
    </source>
</evidence>
<dbReference type="SUPFAM" id="SSF52540">
    <property type="entry name" value="P-loop containing nucleoside triphosphate hydrolases"/>
    <property type="match status" value="2"/>
</dbReference>
<dbReference type="Gene3D" id="3.40.50.300">
    <property type="entry name" value="P-loop containing nucleotide triphosphate hydrolases"/>
    <property type="match status" value="1"/>
</dbReference>
<feature type="transmembrane region" description="Helical" evidence="2">
    <location>
        <begin position="701"/>
        <end position="723"/>
    </location>
</feature>
<dbReference type="EMBL" id="JADQTO010000017">
    <property type="protein sequence ID" value="MBG0565916.1"/>
    <property type="molecule type" value="Genomic_DNA"/>
</dbReference>
<keyword evidence="2" id="KW-0472">Membrane</keyword>
<dbReference type="Pfam" id="PF07693">
    <property type="entry name" value="KAP_NTPase"/>
    <property type="match status" value="1"/>
</dbReference>
<evidence type="ECO:0000313" key="4">
    <source>
        <dbReference type="EMBL" id="MBG0565916.1"/>
    </source>
</evidence>
<dbReference type="InterPro" id="IPR011646">
    <property type="entry name" value="KAP_P-loop"/>
</dbReference>
<dbReference type="Pfam" id="PF13191">
    <property type="entry name" value="AAA_16"/>
    <property type="match status" value="1"/>
</dbReference>
<feature type="compositionally biased region" description="Low complexity" evidence="1">
    <location>
        <begin position="918"/>
        <end position="940"/>
    </location>
</feature>
<keyword evidence="2" id="KW-0812">Transmembrane</keyword>
<gene>
    <name evidence="4" type="ORF">I4J89_31155</name>
</gene>
<feature type="domain" description="AAA+ ATPase" evidence="3">
    <location>
        <begin position="166"/>
        <end position="304"/>
    </location>
</feature>
<evidence type="ECO:0000259" key="3">
    <source>
        <dbReference type="SMART" id="SM00382"/>
    </source>
</evidence>
<feature type="region of interest" description="Disordered" evidence="1">
    <location>
        <begin position="905"/>
        <end position="940"/>
    </location>
</feature>
<organism evidence="4 5">
    <name type="scientific">Actinoplanes aureus</name>
    <dbReference type="NCBI Taxonomy" id="2792083"/>
    <lineage>
        <taxon>Bacteria</taxon>
        <taxon>Bacillati</taxon>
        <taxon>Actinomycetota</taxon>
        <taxon>Actinomycetes</taxon>
        <taxon>Micromonosporales</taxon>
        <taxon>Micromonosporaceae</taxon>
        <taxon>Actinoplanes</taxon>
    </lineage>
</organism>
<dbReference type="Proteomes" id="UP000598146">
    <property type="component" value="Unassembled WGS sequence"/>
</dbReference>
<dbReference type="SMART" id="SM00382">
    <property type="entry name" value="AAA"/>
    <property type="match status" value="2"/>
</dbReference>
<accession>A0A931CG67</accession>
<dbReference type="AlphaFoldDB" id="A0A931CG67"/>
<sequence>MTQPRVYLSYTPENQLYAERLHEGLEPLLGRGSVWIDTRSGSADRVTAMAAADVVVVLVGAPGTTQVYRPAESQLQEIHTALDQGKGVLYVLAGADGAAEHPFEPSQTTLLREDPWFDDVGVISDLIIQRGHPPVNMLPQASDLFIDRTDEMRLILSALESGEDNRPAMVVITGPPGSGKTALALAAARRASARFPDGLLYASFGSGLSPEAAFESFLAAMGALPALGGRSDPNAQYRTLIADKRVLVTLDEVESLGSIQRLVNLGSRAAVIMTSGRPLRRLPPHISTVTLGRLPTEAALELLRATAGPEIVDADLSNAERLIRAVNGLPLPLRLAAGQARRRKLASLALLVAEMGRVSQHDAVSQLLLSQAYETLPEGARRLFRLLAVLPTAHFEVALAIALAEVDGAAVVAQLESLAAVALVDTSGPGQYAVSDVTFRFAATRLEAEEPEDERRAALDRAIRWMAVRTAFQPEMPITRDYWTADDTLGYAPYADAIAAFVRHRGTRPPLTIGVTAPWGAGKTSLMRMVQERLDPRADRDRWTPVPFSLTTGARKALAPGGDASRRLTNRELLRRTTEPPIEADGRNLDVESPSGGWRPTVWFNPWMYQSGEQIWAGLAYEIITQVTGRLTTADRERFWLALNLRRVDRQALRRRIYRQLVDRFLPWLLWLGLAVVLATAGVLMAVVFPPIAGALRISAAGLLSAAGLTFGIGAVVAAWKFLGAKAAGSFGPLLRVPDPIKSAADRAGDEVKGAYTELFPDPAYDRRLGFLHLVQTDMRRVLDLIATHQRPLVVFVDDLDRCSPGAVVRVIEAINLFLAGEFPNCVFVVAMEPAVVAAHVESVYKDLAAHPEVSRSTAEGATLGWRFLEKIVQLPLNLPPPDPVRQTSGYLNALLDRPVRRVTPAPVADVSPPPAAAPARAAEPAADAPAARPETAAPATADRAVLVSRLEAAIRQREPTTDTLAAVALHAQREVIPDSPATVLPETSEAANRVLVELYSDNEARTAILAGVPGLASDNPREIKRFVNLFRFYSFIAQQHRLQGLPPASGAEIAKLCVLAIRWPNLLGLLGRGCGDGASSNLGHLEQSLRSDEPISVNAWRNALRRVGLLAENQPAGTNPAWAEELRRFLETEPGIAGLADRML</sequence>
<dbReference type="RefSeq" id="WP_196417684.1">
    <property type="nucleotide sequence ID" value="NZ_JADQTO010000017.1"/>
</dbReference>
<proteinExistence type="predicted"/>
<comment type="caution">
    <text evidence="4">The sequence shown here is derived from an EMBL/GenBank/DDBJ whole genome shotgun (WGS) entry which is preliminary data.</text>
</comment>
<dbReference type="PANTHER" id="PTHR22674">
    <property type="entry name" value="NTPASE, KAP FAMILY P-LOOP DOMAIN-CONTAINING 1"/>
    <property type="match status" value="1"/>
</dbReference>
<dbReference type="InterPro" id="IPR052754">
    <property type="entry name" value="NTPase_KAP_P-loop"/>
</dbReference>
<dbReference type="InterPro" id="IPR041664">
    <property type="entry name" value="AAA_16"/>
</dbReference>